<dbReference type="PRINTS" id="PR01005">
    <property type="entry name" value="FLGHOOKAP1"/>
</dbReference>
<feature type="domain" description="Flagellar hook-associated protein FlgK helical" evidence="9">
    <location>
        <begin position="91"/>
        <end position="226"/>
    </location>
</feature>
<dbReference type="RefSeq" id="WP_095523811.1">
    <property type="nucleotide sequence ID" value="NZ_MDUX01000011.1"/>
</dbReference>
<dbReference type="PANTHER" id="PTHR30033">
    <property type="entry name" value="FLAGELLAR HOOK-ASSOCIATED PROTEIN 1"/>
    <property type="match status" value="1"/>
</dbReference>
<dbReference type="GO" id="GO:0005198">
    <property type="term" value="F:structural molecule activity"/>
    <property type="evidence" value="ECO:0007669"/>
    <property type="project" value="UniProtKB-UniRule"/>
</dbReference>
<sequence>MSIINNALSGALAAQAGLYTTSQNVANVMTDGYTRQGVLLSSVQSTRTGASAAGNGVTVSSLLRFSDGYKNMQLWSAASELGRYDVAQTYLTQLEQVMGDDSSSINDALDALFAALNAASVEPTSSPLRQQVITAADALAQGFNSLNQVLSNQRAAVQQQRSTVVAQINTLTADIATLNKQIAAAQASGANVSGLLDARDSKIDSLSGMVGVQVVEQADGTTSVSLKLDFAKESFTIASTGNLGGQLGGLDDVEQNVLLPMMTAITDMACEFSAAVNQQLSNGYGLDGTQQSVDLFTFNQSSVTSMLSINSGLTASMLGFSASADEAGNSENLLAVIAIQSSPIDVDSLGSVTVSDAFTQLVGKLGMQSQQNQASLSTAQTVRDQAEESWNSTSGVNSDEEAVNLIQYQQMYQSNLKVMAVATELFEATLDLIG</sequence>
<accession>A0A272EXX6</accession>
<evidence type="ECO:0000313" key="10">
    <source>
        <dbReference type="EMBL" id="KAF7599949.1"/>
    </source>
</evidence>
<comment type="similarity">
    <text evidence="3 7">Belongs to the flagella basal body rod proteins family.</text>
</comment>
<feature type="domain" description="Flagellar basal-body/hook protein C-terminal" evidence="8">
    <location>
        <begin position="392"/>
        <end position="432"/>
    </location>
</feature>
<reference evidence="10 13" key="1">
    <citation type="submission" date="2016-08" db="EMBL/GenBank/DDBJ databases">
        <title>Candidatus Dactylopiibacterium carminicum genome sequence.</title>
        <authorList>
            <person name="Ramirez-Puebla S.T."/>
            <person name="Ormeno-Orrillo E."/>
            <person name="Vera-Ponce De Leon A."/>
            <person name="Luis L."/>
            <person name="Sanchez-Flores A."/>
            <person name="Monica R."/>
            <person name="Martinez-Romero E."/>
        </authorList>
    </citation>
    <scope>NUCLEOTIDE SEQUENCE [LARGE SCALE GENOMIC DNA]</scope>
    <source>
        <strain evidence="10">END1</strain>
    </source>
</reference>
<reference evidence="11 12" key="2">
    <citation type="submission" date="2017-07" db="EMBL/GenBank/DDBJ databases">
        <title>Candidatus Dactylopiibacterium carminicum, a nitrogen-fixing symbiont of the cochineal insect Dactylopius coccus and Dactylopius opuntiae (Hemiptera: Coccoidea: Dactylopiidae).</title>
        <authorList>
            <person name="Vera A."/>
        </authorList>
    </citation>
    <scope>NUCLEOTIDE SEQUENCE [LARGE SCALE GENOMIC DNA]</scope>
    <source>
        <strain evidence="11 12">NFDCM</strain>
    </source>
</reference>
<protein>
    <recommendedName>
        <fullName evidence="4 7">Flagellar hook-associated protein 1</fullName>
        <shortName evidence="7">HAP1</shortName>
    </recommendedName>
</protein>
<dbReference type="EMBL" id="MDUX01000011">
    <property type="protein sequence ID" value="KAF7599949.1"/>
    <property type="molecule type" value="Genomic_DNA"/>
</dbReference>
<evidence type="ECO:0000256" key="6">
    <source>
        <dbReference type="ARBA" id="ARBA00023143"/>
    </source>
</evidence>
<evidence type="ECO:0000256" key="1">
    <source>
        <dbReference type="ARBA" id="ARBA00004365"/>
    </source>
</evidence>
<dbReference type="InterPro" id="IPR002371">
    <property type="entry name" value="FlgK"/>
</dbReference>
<proteinExistence type="inferred from homology"/>
<feature type="domain" description="Flagellar hook-associated protein FlgK helical" evidence="9">
    <location>
        <begin position="236"/>
        <end position="296"/>
    </location>
</feature>
<dbReference type="OrthoDB" id="9802553at2"/>
<dbReference type="GO" id="GO:0044780">
    <property type="term" value="P:bacterial-type flagellum assembly"/>
    <property type="evidence" value="ECO:0007669"/>
    <property type="project" value="InterPro"/>
</dbReference>
<dbReference type="Proteomes" id="UP000216107">
    <property type="component" value="Unassembled WGS sequence"/>
</dbReference>
<dbReference type="EMBL" id="NMRN01000007">
    <property type="protein sequence ID" value="PAS94470.1"/>
    <property type="molecule type" value="Genomic_DNA"/>
</dbReference>
<dbReference type="Pfam" id="PF22638">
    <property type="entry name" value="FlgK_D1"/>
    <property type="match status" value="2"/>
</dbReference>
<keyword evidence="11" id="KW-0966">Cell projection</keyword>
<comment type="subcellular location">
    <subcellularLocation>
        <location evidence="1 7">Bacterial flagellum</location>
    </subcellularLocation>
    <subcellularLocation>
        <location evidence="2 7">Secreted</location>
    </subcellularLocation>
</comment>
<name>A0A272EXX6_9RHOO</name>
<keyword evidence="6 7" id="KW-0975">Bacterial flagellum</keyword>
<keyword evidence="11" id="KW-0282">Flagellum</keyword>
<evidence type="ECO:0000259" key="9">
    <source>
        <dbReference type="Pfam" id="PF22638"/>
    </source>
</evidence>
<dbReference type="GO" id="GO:0005576">
    <property type="term" value="C:extracellular region"/>
    <property type="evidence" value="ECO:0007669"/>
    <property type="project" value="UniProtKB-SubCell"/>
</dbReference>
<keyword evidence="13" id="KW-1185">Reference proteome</keyword>
<evidence type="ECO:0000256" key="7">
    <source>
        <dbReference type="RuleBase" id="RU362065"/>
    </source>
</evidence>
<organism evidence="11 12">
    <name type="scientific">Candidatus Dactylopiibacterium carminicum</name>
    <dbReference type="NCBI Taxonomy" id="857335"/>
    <lineage>
        <taxon>Bacteria</taxon>
        <taxon>Pseudomonadati</taxon>
        <taxon>Pseudomonadota</taxon>
        <taxon>Betaproteobacteria</taxon>
        <taxon>Rhodocyclales</taxon>
        <taxon>Rhodocyclaceae</taxon>
        <taxon>Candidatus Dactylopiibacterium</taxon>
    </lineage>
</organism>
<dbReference type="NCBIfam" id="TIGR02492">
    <property type="entry name" value="flgK_ends"/>
    <property type="match status" value="1"/>
</dbReference>
<gene>
    <name evidence="7 11" type="primary">flgK</name>
    <name evidence="10" type="ORF">BGI27_04995</name>
    <name evidence="11" type="ORF">CGU29_03945</name>
</gene>
<dbReference type="InterPro" id="IPR010930">
    <property type="entry name" value="Flg_bb/hook_C_dom"/>
</dbReference>
<evidence type="ECO:0000256" key="3">
    <source>
        <dbReference type="ARBA" id="ARBA00009677"/>
    </source>
</evidence>
<comment type="caution">
    <text evidence="11">The sequence shown here is derived from an EMBL/GenBank/DDBJ whole genome shotgun (WGS) entry which is preliminary data.</text>
</comment>
<evidence type="ECO:0000256" key="4">
    <source>
        <dbReference type="ARBA" id="ARBA00016244"/>
    </source>
</evidence>
<evidence type="ECO:0000259" key="8">
    <source>
        <dbReference type="Pfam" id="PF06429"/>
    </source>
</evidence>
<evidence type="ECO:0000256" key="2">
    <source>
        <dbReference type="ARBA" id="ARBA00004613"/>
    </source>
</evidence>
<dbReference type="AlphaFoldDB" id="A0A272EXX6"/>
<keyword evidence="5 7" id="KW-0964">Secreted</keyword>
<dbReference type="SUPFAM" id="SSF64518">
    <property type="entry name" value="Phase 1 flagellin"/>
    <property type="match status" value="1"/>
</dbReference>
<dbReference type="Pfam" id="PF06429">
    <property type="entry name" value="Flg_bbr_C"/>
    <property type="match status" value="1"/>
</dbReference>
<evidence type="ECO:0000313" key="13">
    <source>
        <dbReference type="Proteomes" id="UP000623509"/>
    </source>
</evidence>
<dbReference type="PANTHER" id="PTHR30033:SF1">
    <property type="entry name" value="FLAGELLAR HOOK-ASSOCIATED PROTEIN 1"/>
    <property type="match status" value="1"/>
</dbReference>
<dbReference type="Proteomes" id="UP000623509">
    <property type="component" value="Unassembled WGS sequence"/>
</dbReference>
<evidence type="ECO:0000313" key="11">
    <source>
        <dbReference type="EMBL" id="PAS94470.1"/>
    </source>
</evidence>
<keyword evidence="11" id="KW-0969">Cilium</keyword>
<dbReference type="GO" id="GO:0009424">
    <property type="term" value="C:bacterial-type flagellum hook"/>
    <property type="evidence" value="ECO:0007669"/>
    <property type="project" value="UniProtKB-UniRule"/>
</dbReference>
<evidence type="ECO:0000313" key="12">
    <source>
        <dbReference type="Proteomes" id="UP000216107"/>
    </source>
</evidence>
<evidence type="ECO:0000256" key="5">
    <source>
        <dbReference type="ARBA" id="ARBA00022525"/>
    </source>
</evidence>
<dbReference type="InterPro" id="IPR053927">
    <property type="entry name" value="FlgK_helical"/>
</dbReference>